<dbReference type="Pfam" id="PF12838">
    <property type="entry name" value="Fer4_7"/>
    <property type="match status" value="1"/>
</dbReference>
<dbReference type="PANTHER" id="PTHR43312">
    <property type="entry name" value="D-THREO-ALDOSE 1-DEHYDROGENASE"/>
    <property type="match status" value="1"/>
</dbReference>
<dbReference type="Gene3D" id="3.20.20.100">
    <property type="entry name" value="NADP-dependent oxidoreductase domain"/>
    <property type="match status" value="1"/>
</dbReference>
<dbReference type="InterPro" id="IPR017896">
    <property type="entry name" value="4Fe4S_Fe-S-bd"/>
</dbReference>
<dbReference type="InterPro" id="IPR017900">
    <property type="entry name" value="4Fe4S_Fe_S_CS"/>
</dbReference>
<dbReference type="AlphaFoldDB" id="A0A9D1IDN4"/>
<gene>
    <name evidence="5" type="ORF">IAB02_05220</name>
</gene>
<dbReference type="Pfam" id="PF00248">
    <property type="entry name" value="Aldo_ket_red"/>
    <property type="match status" value="1"/>
</dbReference>
<protein>
    <submittedName>
        <fullName evidence="5">Aldo/keto reductase</fullName>
    </submittedName>
</protein>
<comment type="caution">
    <text evidence="5">The sequence shown here is derived from an EMBL/GenBank/DDBJ whole genome shotgun (WGS) entry which is preliminary data.</text>
</comment>
<keyword evidence="1" id="KW-0479">Metal-binding</keyword>
<keyword evidence="2" id="KW-0408">Iron</keyword>
<dbReference type="SUPFAM" id="SSF54862">
    <property type="entry name" value="4Fe-4S ferredoxins"/>
    <property type="match status" value="1"/>
</dbReference>
<evidence type="ECO:0000256" key="3">
    <source>
        <dbReference type="ARBA" id="ARBA00023014"/>
    </source>
</evidence>
<evidence type="ECO:0000313" key="6">
    <source>
        <dbReference type="Proteomes" id="UP000824072"/>
    </source>
</evidence>
<dbReference type="GO" id="GO:0046872">
    <property type="term" value="F:metal ion binding"/>
    <property type="evidence" value="ECO:0007669"/>
    <property type="project" value="UniProtKB-KW"/>
</dbReference>
<name>A0A9D1IDN4_9FIRM</name>
<accession>A0A9D1IDN4</accession>
<reference evidence="5" key="1">
    <citation type="submission" date="2020-10" db="EMBL/GenBank/DDBJ databases">
        <authorList>
            <person name="Gilroy R."/>
        </authorList>
    </citation>
    <scope>NUCLEOTIDE SEQUENCE</scope>
    <source>
        <strain evidence="5">ChiHcec3-11533</strain>
    </source>
</reference>
<evidence type="ECO:0000313" key="5">
    <source>
        <dbReference type="EMBL" id="HIU33944.1"/>
    </source>
</evidence>
<reference evidence="5" key="2">
    <citation type="journal article" date="2021" name="PeerJ">
        <title>Extensive microbial diversity within the chicken gut microbiome revealed by metagenomics and culture.</title>
        <authorList>
            <person name="Gilroy R."/>
            <person name="Ravi A."/>
            <person name="Getino M."/>
            <person name="Pursley I."/>
            <person name="Horton D.L."/>
            <person name="Alikhan N.F."/>
            <person name="Baker D."/>
            <person name="Gharbi K."/>
            <person name="Hall N."/>
            <person name="Watson M."/>
            <person name="Adriaenssens E.M."/>
            <person name="Foster-Nyarko E."/>
            <person name="Jarju S."/>
            <person name="Secka A."/>
            <person name="Antonio M."/>
            <person name="Oren A."/>
            <person name="Chaudhuri R.R."/>
            <person name="La Ragione R."/>
            <person name="Hildebrand F."/>
            <person name="Pallen M.J."/>
        </authorList>
    </citation>
    <scope>NUCLEOTIDE SEQUENCE</scope>
    <source>
        <strain evidence="5">ChiHcec3-11533</strain>
    </source>
</reference>
<dbReference type="PROSITE" id="PS51379">
    <property type="entry name" value="4FE4S_FER_2"/>
    <property type="match status" value="2"/>
</dbReference>
<dbReference type="PANTHER" id="PTHR43312:SF1">
    <property type="entry name" value="NADP-DEPENDENT OXIDOREDUCTASE DOMAIN-CONTAINING PROTEIN"/>
    <property type="match status" value="1"/>
</dbReference>
<feature type="domain" description="4Fe-4S ferredoxin-type" evidence="4">
    <location>
        <begin position="284"/>
        <end position="311"/>
    </location>
</feature>
<dbReference type="CDD" id="cd19100">
    <property type="entry name" value="AKR_unchar"/>
    <property type="match status" value="1"/>
</dbReference>
<dbReference type="SUPFAM" id="SSF51430">
    <property type="entry name" value="NAD(P)-linked oxidoreductase"/>
    <property type="match status" value="1"/>
</dbReference>
<dbReference type="Gene3D" id="3.30.70.20">
    <property type="match status" value="1"/>
</dbReference>
<evidence type="ECO:0000256" key="2">
    <source>
        <dbReference type="ARBA" id="ARBA00023004"/>
    </source>
</evidence>
<evidence type="ECO:0000259" key="4">
    <source>
        <dbReference type="PROSITE" id="PS51379"/>
    </source>
</evidence>
<keyword evidence="3" id="KW-0411">Iron-sulfur</keyword>
<dbReference type="GO" id="GO:0051536">
    <property type="term" value="F:iron-sulfur cluster binding"/>
    <property type="evidence" value="ECO:0007669"/>
    <property type="project" value="UniProtKB-KW"/>
</dbReference>
<proteinExistence type="predicted"/>
<dbReference type="Proteomes" id="UP000824072">
    <property type="component" value="Unassembled WGS sequence"/>
</dbReference>
<dbReference type="PROSITE" id="PS00198">
    <property type="entry name" value="4FE4S_FER_1"/>
    <property type="match status" value="1"/>
</dbReference>
<dbReference type="EMBL" id="DVMU01000116">
    <property type="protein sequence ID" value="HIU33944.1"/>
    <property type="molecule type" value="Genomic_DNA"/>
</dbReference>
<feature type="domain" description="4Fe-4S ferredoxin-type" evidence="4">
    <location>
        <begin position="255"/>
        <end position="283"/>
    </location>
</feature>
<dbReference type="InterPro" id="IPR023210">
    <property type="entry name" value="NADP_OxRdtase_dom"/>
</dbReference>
<sequence>MQSVELGRTGLRVSRLCFGTLTMSPLQKNLSPEEGAKLLLHAYERGVNFLDTADLYGTYPHIRRALRVAPDYIVSTKAYCYDEKTAREALERAYRGIGRDYIDLFMLHEQESLYTLRGHEEALNYLFEQKRLGHLGAVGMSTHFVDAVRASWHFSKIEVIHPLINCAGVGIQGGVLADMEREIASAHERGVGIFAMKPLGGGHLIGESAEALAYVLEKPWIDAVAMGMQSFAEIDANVRAFEGDFSSLALLSRRERKLMVHTWCEGCGKCAARCKQGAISIVDGRAQVDQTKCVLCGYCASVCPQFCIKVV</sequence>
<evidence type="ECO:0000256" key="1">
    <source>
        <dbReference type="ARBA" id="ARBA00022723"/>
    </source>
</evidence>
<dbReference type="InterPro" id="IPR053135">
    <property type="entry name" value="AKR2_Oxidoreductase"/>
</dbReference>
<organism evidence="5 6">
    <name type="scientific">Candidatus Pullichristensenella excrementigallinarum</name>
    <dbReference type="NCBI Taxonomy" id="2840907"/>
    <lineage>
        <taxon>Bacteria</taxon>
        <taxon>Bacillati</taxon>
        <taxon>Bacillota</taxon>
        <taxon>Clostridia</taxon>
        <taxon>Candidatus Pullichristensenella</taxon>
    </lineage>
</organism>
<dbReference type="InterPro" id="IPR036812">
    <property type="entry name" value="NAD(P)_OxRdtase_dom_sf"/>
</dbReference>